<sequence length="93" mass="10563">MSLVGSKIVQICDCVHHAALHADSQRYIKRPRAGHMASDLRHRDCRLGIVQVDATTLALSQHMHMQMGQNKGLPHVIQRRREGGRVTQYSRLQ</sequence>
<protein>
    <submittedName>
        <fullName evidence="2">Uncharacterized protein</fullName>
    </submittedName>
</protein>
<reference evidence="2 3" key="1">
    <citation type="submission" date="2023-09" db="EMBL/GenBank/DDBJ databases">
        <authorList>
            <person name="Wang M."/>
        </authorList>
    </citation>
    <scope>NUCLEOTIDE SEQUENCE [LARGE SCALE GENOMIC DNA]</scope>
    <source>
        <strain evidence="2">GT-2023</strain>
        <tissue evidence="2">Liver</tissue>
    </source>
</reference>
<evidence type="ECO:0000256" key="1">
    <source>
        <dbReference type="SAM" id="MobiDB-lite"/>
    </source>
</evidence>
<comment type="caution">
    <text evidence="2">The sequence shown here is derived from an EMBL/GenBank/DDBJ whole genome shotgun (WGS) entry which is preliminary data.</text>
</comment>
<dbReference type="EMBL" id="JAYMGO010000014">
    <property type="protein sequence ID" value="KAL1261952.1"/>
    <property type="molecule type" value="Genomic_DNA"/>
</dbReference>
<organism evidence="2 3">
    <name type="scientific">Cirrhinus molitorella</name>
    <name type="common">mud carp</name>
    <dbReference type="NCBI Taxonomy" id="172907"/>
    <lineage>
        <taxon>Eukaryota</taxon>
        <taxon>Metazoa</taxon>
        <taxon>Chordata</taxon>
        <taxon>Craniata</taxon>
        <taxon>Vertebrata</taxon>
        <taxon>Euteleostomi</taxon>
        <taxon>Actinopterygii</taxon>
        <taxon>Neopterygii</taxon>
        <taxon>Teleostei</taxon>
        <taxon>Ostariophysi</taxon>
        <taxon>Cypriniformes</taxon>
        <taxon>Cyprinidae</taxon>
        <taxon>Labeoninae</taxon>
        <taxon>Labeonini</taxon>
        <taxon>Cirrhinus</taxon>
    </lineage>
</organism>
<gene>
    <name evidence="2" type="ORF">QQF64_007217</name>
</gene>
<name>A0ABR3MA34_9TELE</name>
<evidence type="ECO:0000313" key="3">
    <source>
        <dbReference type="Proteomes" id="UP001558613"/>
    </source>
</evidence>
<evidence type="ECO:0000313" key="2">
    <source>
        <dbReference type="EMBL" id="KAL1261952.1"/>
    </source>
</evidence>
<feature type="region of interest" description="Disordered" evidence="1">
    <location>
        <begin position="69"/>
        <end position="93"/>
    </location>
</feature>
<dbReference type="Proteomes" id="UP001558613">
    <property type="component" value="Unassembled WGS sequence"/>
</dbReference>
<keyword evidence="3" id="KW-1185">Reference proteome</keyword>
<proteinExistence type="predicted"/>
<accession>A0ABR3MA34</accession>